<dbReference type="eggNOG" id="COG0583">
    <property type="taxonomic scope" value="Bacteria"/>
</dbReference>
<evidence type="ECO:0000256" key="3">
    <source>
        <dbReference type="ARBA" id="ARBA00023125"/>
    </source>
</evidence>
<dbReference type="AlphaFoldDB" id="A0A094LRE1"/>
<dbReference type="InterPro" id="IPR036390">
    <property type="entry name" value="WH_DNA-bd_sf"/>
</dbReference>
<dbReference type="PANTHER" id="PTHR30126">
    <property type="entry name" value="HTH-TYPE TRANSCRIPTIONAL REGULATOR"/>
    <property type="match status" value="1"/>
</dbReference>
<dbReference type="OrthoDB" id="6988449at2"/>
<dbReference type="PANTHER" id="PTHR30126:SF88">
    <property type="entry name" value="TRANSCRIPTIONAL REGULATOR-RELATED"/>
    <property type="match status" value="1"/>
</dbReference>
<dbReference type="SUPFAM" id="SSF53850">
    <property type="entry name" value="Periplasmic binding protein-like II"/>
    <property type="match status" value="1"/>
</dbReference>
<evidence type="ECO:0000313" key="7">
    <source>
        <dbReference type="Proteomes" id="UP000029264"/>
    </source>
</evidence>
<dbReference type="EMBL" id="JPEO01000004">
    <property type="protein sequence ID" value="KFZ37748.1"/>
    <property type="molecule type" value="Genomic_DNA"/>
</dbReference>
<dbReference type="Pfam" id="PF00126">
    <property type="entry name" value="HTH_1"/>
    <property type="match status" value="1"/>
</dbReference>
<sequence>MFKTSLEQWQLLAAVVEHGSIASAAQHHHRSQPAVSYQLNQLQQRLGVALLALQGRRLVLTPAGTTLLAQAQLLLDGFQDLELRADSIRAGKRTVVDLVVDSMFPQPWLFAGLKAFQQQFSQTQVHVKESIKDEGVLQLQQQAGDLYLISLPADSAIEKQLVMDVQFVCVAHREHPLLQVSPELRRSQLASYPMIQIVDKQSQQLLNQYPSAQECWYFTSIDAAIGAVVNQLGFGWLPQQQVAPLLADGTLACIGVNSRTTQLYFVRSESSRHDETVRALSEALLAQINSNKH</sequence>
<keyword evidence="3" id="KW-0238">DNA-binding</keyword>
<dbReference type="GO" id="GO:0003700">
    <property type="term" value="F:DNA-binding transcription factor activity"/>
    <property type="evidence" value="ECO:0007669"/>
    <property type="project" value="InterPro"/>
</dbReference>
<evidence type="ECO:0000259" key="5">
    <source>
        <dbReference type="PROSITE" id="PS50931"/>
    </source>
</evidence>
<evidence type="ECO:0000256" key="1">
    <source>
        <dbReference type="ARBA" id="ARBA00009437"/>
    </source>
</evidence>
<organism evidence="6 7">
    <name type="scientific">Shewanella mangrovi</name>
    <dbReference type="NCBI Taxonomy" id="1515746"/>
    <lineage>
        <taxon>Bacteria</taxon>
        <taxon>Pseudomonadati</taxon>
        <taxon>Pseudomonadota</taxon>
        <taxon>Gammaproteobacteria</taxon>
        <taxon>Alteromonadales</taxon>
        <taxon>Shewanellaceae</taxon>
        <taxon>Shewanella</taxon>
    </lineage>
</organism>
<comment type="caution">
    <text evidence="6">The sequence shown here is derived from an EMBL/GenBank/DDBJ whole genome shotgun (WGS) entry which is preliminary data.</text>
</comment>
<dbReference type="InterPro" id="IPR036388">
    <property type="entry name" value="WH-like_DNA-bd_sf"/>
</dbReference>
<dbReference type="Proteomes" id="UP000029264">
    <property type="component" value="Unassembled WGS sequence"/>
</dbReference>
<dbReference type="CDD" id="cd05466">
    <property type="entry name" value="PBP2_LTTR_substrate"/>
    <property type="match status" value="1"/>
</dbReference>
<proteinExistence type="inferred from homology"/>
<dbReference type="Gene3D" id="1.10.10.10">
    <property type="entry name" value="Winged helix-like DNA-binding domain superfamily/Winged helix DNA-binding domain"/>
    <property type="match status" value="1"/>
</dbReference>
<keyword evidence="2" id="KW-0805">Transcription regulation</keyword>
<dbReference type="Pfam" id="PF03466">
    <property type="entry name" value="LysR_substrate"/>
    <property type="match status" value="1"/>
</dbReference>
<accession>A0A094LRE1</accession>
<dbReference type="InterPro" id="IPR000847">
    <property type="entry name" value="LysR_HTH_N"/>
</dbReference>
<dbReference type="Gene3D" id="3.40.190.290">
    <property type="match status" value="1"/>
</dbReference>
<reference evidence="6 7" key="1">
    <citation type="submission" date="2014-06" db="EMBL/GenBank/DDBJ databases">
        <title>Shewanella sp. YQH10.</title>
        <authorList>
            <person name="Liu Y."/>
            <person name="Zeng R."/>
        </authorList>
    </citation>
    <scope>NUCLEOTIDE SEQUENCE [LARGE SCALE GENOMIC DNA]</scope>
    <source>
        <strain evidence="6 7">YQH10</strain>
    </source>
</reference>
<keyword evidence="7" id="KW-1185">Reference proteome</keyword>
<protein>
    <recommendedName>
        <fullName evidence="5">HTH lysR-type domain-containing protein</fullName>
    </recommendedName>
</protein>
<dbReference type="GO" id="GO:0000976">
    <property type="term" value="F:transcription cis-regulatory region binding"/>
    <property type="evidence" value="ECO:0007669"/>
    <property type="project" value="TreeGrafter"/>
</dbReference>
<dbReference type="PROSITE" id="PS50931">
    <property type="entry name" value="HTH_LYSR"/>
    <property type="match status" value="1"/>
</dbReference>
<dbReference type="InterPro" id="IPR005119">
    <property type="entry name" value="LysR_subst-bd"/>
</dbReference>
<feature type="domain" description="HTH lysR-type" evidence="5">
    <location>
        <begin position="4"/>
        <end position="61"/>
    </location>
</feature>
<dbReference type="STRING" id="1515746.HR45_07770"/>
<dbReference type="RefSeq" id="WP_037441550.1">
    <property type="nucleotide sequence ID" value="NZ_JPEO01000004.1"/>
</dbReference>
<comment type="similarity">
    <text evidence="1">Belongs to the LysR transcriptional regulatory family.</text>
</comment>
<evidence type="ECO:0000256" key="2">
    <source>
        <dbReference type="ARBA" id="ARBA00023015"/>
    </source>
</evidence>
<evidence type="ECO:0000313" key="6">
    <source>
        <dbReference type="EMBL" id="KFZ37748.1"/>
    </source>
</evidence>
<name>A0A094LRE1_9GAMM</name>
<evidence type="ECO:0000256" key="4">
    <source>
        <dbReference type="ARBA" id="ARBA00023163"/>
    </source>
</evidence>
<dbReference type="SUPFAM" id="SSF46785">
    <property type="entry name" value="Winged helix' DNA-binding domain"/>
    <property type="match status" value="1"/>
</dbReference>
<keyword evidence="4" id="KW-0804">Transcription</keyword>
<gene>
    <name evidence="6" type="ORF">HR45_07770</name>
</gene>